<dbReference type="Proteomes" id="UP001331761">
    <property type="component" value="Unassembled WGS sequence"/>
</dbReference>
<dbReference type="EMBL" id="WIXE01015985">
    <property type="protein sequence ID" value="KAK5973033.1"/>
    <property type="molecule type" value="Genomic_DNA"/>
</dbReference>
<proteinExistence type="predicted"/>
<comment type="caution">
    <text evidence="1">The sequence shown here is derived from an EMBL/GenBank/DDBJ whole genome shotgun (WGS) entry which is preliminary data.</text>
</comment>
<accession>A0AAN8FME4</accession>
<evidence type="ECO:0000313" key="1">
    <source>
        <dbReference type="EMBL" id="KAK5973033.1"/>
    </source>
</evidence>
<dbReference type="AlphaFoldDB" id="A0AAN8FME4"/>
<name>A0AAN8FME4_TRICO</name>
<keyword evidence="2" id="KW-1185">Reference proteome</keyword>
<evidence type="ECO:0000313" key="2">
    <source>
        <dbReference type="Proteomes" id="UP001331761"/>
    </source>
</evidence>
<organism evidence="1 2">
    <name type="scientific">Trichostrongylus colubriformis</name>
    <name type="common">Black scour worm</name>
    <dbReference type="NCBI Taxonomy" id="6319"/>
    <lineage>
        <taxon>Eukaryota</taxon>
        <taxon>Metazoa</taxon>
        <taxon>Ecdysozoa</taxon>
        <taxon>Nematoda</taxon>
        <taxon>Chromadorea</taxon>
        <taxon>Rhabditida</taxon>
        <taxon>Rhabditina</taxon>
        <taxon>Rhabditomorpha</taxon>
        <taxon>Strongyloidea</taxon>
        <taxon>Trichostrongylidae</taxon>
        <taxon>Trichostrongylus</taxon>
    </lineage>
</organism>
<reference evidence="1 2" key="1">
    <citation type="submission" date="2019-10" db="EMBL/GenBank/DDBJ databases">
        <title>Assembly and Annotation for the nematode Trichostrongylus colubriformis.</title>
        <authorList>
            <person name="Martin J."/>
        </authorList>
    </citation>
    <scope>NUCLEOTIDE SEQUENCE [LARGE SCALE GENOMIC DNA]</scope>
    <source>
        <strain evidence="1">G859</strain>
        <tissue evidence="1">Whole worm</tissue>
    </source>
</reference>
<protein>
    <submittedName>
        <fullName evidence="1">Uncharacterized protein</fullName>
    </submittedName>
</protein>
<gene>
    <name evidence="1" type="ORF">GCK32_006984</name>
</gene>
<sequence length="103" mass="11457">MTIPSFASLTGLNLLSSQMSTYVNRRAIVARILADQYVAIHKSAFTKLEDNRRVYMSIGNFIRSLDDVAFVVASALTRRAKVVVSDFFVPYGDGVDYGIYPVD</sequence>